<organism evidence="2 3">
    <name type="scientific">Enterococcus asini ATCC 700915</name>
    <dbReference type="NCBI Taxonomy" id="1158606"/>
    <lineage>
        <taxon>Bacteria</taxon>
        <taxon>Bacillati</taxon>
        <taxon>Bacillota</taxon>
        <taxon>Bacilli</taxon>
        <taxon>Lactobacillales</taxon>
        <taxon>Enterococcaceae</taxon>
        <taxon>Enterococcus</taxon>
    </lineage>
</organism>
<dbReference type="Gene3D" id="3.40.50.150">
    <property type="entry name" value="Vaccinia Virus protein VP39"/>
    <property type="match status" value="1"/>
</dbReference>
<evidence type="ECO:0000259" key="1">
    <source>
        <dbReference type="Pfam" id="PF07669"/>
    </source>
</evidence>
<dbReference type="EMBL" id="AJAP01000020">
    <property type="protein sequence ID" value="EOH85419.1"/>
    <property type="molecule type" value="Genomic_DNA"/>
</dbReference>
<dbReference type="AlphaFoldDB" id="R2SBA1"/>
<dbReference type="GO" id="GO:0009007">
    <property type="term" value="F:site-specific DNA-methyltransferase (adenine-specific) activity"/>
    <property type="evidence" value="ECO:0007669"/>
    <property type="project" value="UniProtKB-EC"/>
</dbReference>
<dbReference type="Pfam" id="PF07669">
    <property type="entry name" value="Eco57I"/>
    <property type="match status" value="1"/>
</dbReference>
<dbReference type="GO" id="GO:0006304">
    <property type="term" value="P:DNA modification"/>
    <property type="evidence" value="ECO:0007669"/>
    <property type="project" value="InterPro"/>
</dbReference>
<comment type="caution">
    <text evidence="2">The sequence shown here is derived from an EMBL/GenBank/DDBJ whole genome shotgun (WGS) entry which is preliminary data.</text>
</comment>
<dbReference type="GO" id="GO:0032259">
    <property type="term" value="P:methylation"/>
    <property type="evidence" value="ECO:0007669"/>
    <property type="project" value="InterPro"/>
</dbReference>
<gene>
    <name evidence="2" type="ORF">UAS_01935</name>
</gene>
<dbReference type="GO" id="GO:0003676">
    <property type="term" value="F:nucleic acid binding"/>
    <property type="evidence" value="ECO:0007669"/>
    <property type="project" value="InterPro"/>
</dbReference>
<dbReference type="SUPFAM" id="SSF53335">
    <property type="entry name" value="S-adenosyl-L-methionine-dependent methyltransferases"/>
    <property type="match status" value="1"/>
</dbReference>
<protein>
    <recommendedName>
        <fullName evidence="1">Type II methyltransferase M.TaqI-like domain-containing protein</fullName>
    </recommendedName>
</protein>
<dbReference type="Proteomes" id="UP000013777">
    <property type="component" value="Unassembled WGS sequence"/>
</dbReference>
<evidence type="ECO:0000313" key="2">
    <source>
        <dbReference type="EMBL" id="EOH85419.1"/>
    </source>
</evidence>
<dbReference type="PATRIC" id="fig|1158606.3.peg.1879"/>
<reference evidence="2 3" key="1">
    <citation type="submission" date="2013-02" db="EMBL/GenBank/DDBJ databases">
        <title>The Genome Sequence of Enterococcus asini ATCC_700915.</title>
        <authorList>
            <consortium name="The Broad Institute Genome Sequencing Platform"/>
            <consortium name="The Broad Institute Genome Sequencing Center for Infectious Disease"/>
            <person name="Earl A.M."/>
            <person name="Gilmore M.S."/>
            <person name="Lebreton F."/>
            <person name="Walker B."/>
            <person name="Young S.K."/>
            <person name="Zeng Q."/>
            <person name="Gargeya S."/>
            <person name="Fitzgerald M."/>
            <person name="Haas B."/>
            <person name="Abouelleil A."/>
            <person name="Alvarado L."/>
            <person name="Arachchi H.M."/>
            <person name="Berlin A.M."/>
            <person name="Chapman S.B."/>
            <person name="Dewar J."/>
            <person name="Goldberg J."/>
            <person name="Griggs A."/>
            <person name="Gujja S."/>
            <person name="Hansen M."/>
            <person name="Howarth C."/>
            <person name="Imamovic A."/>
            <person name="Larimer J."/>
            <person name="McCowan C."/>
            <person name="Murphy C."/>
            <person name="Neiman D."/>
            <person name="Pearson M."/>
            <person name="Priest M."/>
            <person name="Roberts A."/>
            <person name="Saif S."/>
            <person name="Shea T."/>
            <person name="Sisk P."/>
            <person name="Sykes S."/>
            <person name="Wortman J."/>
            <person name="Nusbaum C."/>
            <person name="Birren B."/>
        </authorList>
    </citation>
    <scope>NUCLEOTIDE SEQUENCE [LARGE SCALE GENOMIC DNA]</scope>
    <source>
        <strain evidence="2 3">ATCC 700915</strain>
    </source>
</reference>
<name>R2SBA1_9ENTE</name>
<evidence type="ECO:0000313" key="3">
    <source>
        <dbReference type="Proteomes" id="UP000013777"/>
    </source>
</evidence>
<dbReference type="InterPro" id="IPR002052">
    <property type="entry name" value="DNA_methylase_N6_adenine_CS"/>
</dbReference>
<accession>R2SBA1</accession>
<feature type="domain" description="Type II methyltransferase M.TaqI-like" evidence="1">
    <location>
        <begin position="1"/>
        <end position="89"/>
    </location>
</feature>
<sequence length="347" mass="39284">MKFDAIVGNPPYQSNISNSDENASLSKQMFPTFIQQSITLGAEYVSLITPSRWFTADAQDKSFIKLREFISDKQHFEAIYHYPNNKDIFNGVEIAGGVNYFLYKQSHNGDVNFYECTSEMKDCISRPLFEDGLDIILSMNGFVNVLNKVRSASDFVSMMTITQGRNAFGIVGKESELKKITSDKYFEGAYELRCAHEEIKYTSKTNISKNLEIADKWKVFTSKGNGGAGILNNEKPVAIIGKAYIGKPQSACTDSLIPIGCFDTKEEAVNLQKYMTTKFFRFMIGILKVSQNISQNVYRFVPLLDFTNSSTINWKETPSNIDAQLYQKYGLSEDEIQMIDTMVKPME</sequence>
<dbReference type="PROSITE" id="PS00092">
    <property type="entry name" value="N6_MTASE"/>
    <property type="match status" value="1"/>
</dbReference>
<dbReference type="InterPro" id="IPR029063">
    <property type="entry name" value="SAM-dependent_MTases_sf"/>
</dbReference>
<dbReference type="eggNOG" id="COG0286">
    <property type="taxonomic scope" value="Bacteria"/>
</dbReference>
<proteinExistence type="predicted"/>
<keyword evidence="3" id="KW-1185">Reference proteome</keyword>
<dbReference type="InterPro" id="IPR011639">
    <property type="entry name" value="MethylTrfase_TaqI-like_dom"/>
</dbReference>
<dbReference type="HOGENOM" id="CLU_024181_0_0_9"/>